<gene>
    <name evidence="1" type="ORF">OCBIM_22038601mg</name>
</gene>
<organism evidence="1">
    <name type="scientific">Octopus bimaculoides</name>
    <name type="common">California two-spotted octopus</name>
    <dbReference type="NCBI Taxonomy" id="37653"/>
    <lineage>
        <taxon>Eukaryota</taxon>
        <taxon>Metazoa</taxon>
        <taxon>Spiralia</taxon>
        <taxon>Lophotrochozoa</taxon>
        <taxon>Mollusca</taxon>
        <taxon>Cephalopoda</taxon>
        <taxon>Coleoidea</taxon>
        <taxon>Octopodiformes</taxon>
        <taxon>Octopoda</taxon>
        <taxon>Incirrata</taxon>
        <taxon>Octopodidae</taxon>
        <taxon>Octopus</taxon>
    </lineage>
</organism>
<dbReference type="EMBL" id="KQ416754">
    <property type="protein sequence ID" value="KOF95387.1"/>
    <property type="molecule type" value="Genomic_DNA"/>
</dbReference>
<sequence length="104" mass="11981">MSYYNNNNNQRSPKKKKSLLINVSIPTDDNVEKIPKYKHLEIEVTRMWSLKAETIPIIIGALGMIKKHSDRYITKTSVLTNVHNIQEIVLLGTEHILRKALSIQ</sequence>
<proteinExistence type="predicted"/>
<name>A0A0L8I1Q0_OCTBM</name>
<evidence type="ECO:0000313" key="1">
    <source>
        <dbReference type="EMBL" id="KOF95387.1"/>
    </source>
</evidence>
<protein>
    <submittedName>
        <fullName evidence="1">Uncharacterized protein</fullName>
    </submittedName>
</protein>
<reference evidence="1" key="1">
    <citation type="submission" date="2015-07" db="EMBL/GenBank/DDBJ databases">
        <title>MeaNS - Measles Nucleotide Surveillance Program.</title>
        <authorList>
            <person name="Tran T."/>
            <person name="Druce J."/>
        </authorList>
    </citation>
    <scope>NUCLEOTIDE SEQUENCE</scope>
    <source>
        <strain evidence="1">UCB-OBI-ISO-001</strain>
        <tissue evidence="1">Gonad</tissue>
    </source>
</reference>
<accession>A0A0L8I1Q0</accession>
<dbReference type="AlphaFoldDB" id="A0A0L8I1Q0"/>